<dbReference type="InterPro" id="IPR035985">
    <property type="entry name" value="Ubiquitin-activating_enz"/>
</dbReference>
<dbReference type="InterPro" id="IPR000594">
    <property type="entry name" value="ThiF_NAD_FAD-bd"/>
</dbReference>
<name>A0A2W7BUD0_9HYPH</name>
<protein>
    <recommendedName>
        <fullName evidence="1">THIF-type NAD/FAD binding fold domain-containing protein</fullName>
    </recommendedName>
</protein>
<sequence>MAFASYFGRTATAASQVLQGFDVQEFERLLNGLVVGIAFDGQACSTEGRASLDLLVRLLARLYPSICFLPEGEEAARLARGLARLARSINSRITLARRGAGLSHCLVVGSAIPDVPCQKLFLGSGGWLAKLSVSRPVGSGNSHNPLGAGAAACIAAANLFRSVFGAQLNGASVDEAVAFSLFDYAPGSQVNPALPSDVDLDRLFLLGLGAIGNGAVWGLSRISGLTGALEVVDPETIDQGNLQRYVLALERDVGRSKVKLASRYIKNNPGLSVVGHEARWQALPAGSLRHVAVALDSAADRIAVQGALPHWTINSWTQRGDLGVSHHGFDDDMACLACLYLPNGTVPDQDDEIAAALGLEDRKLEVVRPMLHNGSPVDVALMAEIASRLAISIDPLLSFVGRPLRALFQGAICGGVVFEITAGRSPVKVEVPMAFQSAMAGIMLAGEIIKRAEGHRGRPWTTAKLNLLRKMPSDVITERRKKDPQGRCICQDADYLDVYRARYGPSPDPAGQFELVVT</sequence>
<dbReference type="RefSeq" id="WP_111548131.1">
    <property type="nucleotide sequence ID" value="NZ_MZXV01000072.1"/>
</dbReference>
<dbReference type="SUPFAM" id="SSF69572">
    <property type="entry name" value="Activating enzymes of the ubiquitin-like proteins"/>
    <property type="match status" value="1"/>
</dbReference>
<comment type="caution">
    <text evidence="2">The sequence shown here is derived from an EMBL/GenBank/DDBJ whole genome shotgun (WGS) entry which is preliminary data.</text>
</comment>
<reference evidence="3" key="1">
    <citation type="submission" date="2017-03" db="EMBL/GenBank/DDBJ databases">
        <authorList>
            <person name="Safronova V.I."/>
            <person name="Sazanova A.L."/>
            <person name="Chirak E.R."/>
        </authorList>
    </citation>
    <scope>NUCLEOTIDE SEQUENCE [LARGE SCALE GENOMIC DNA]</scope>
    <source>
        <strain evidence="3">Ach-343</strain>
    </source>
</reference>
<organism evidence="2 3">
    <name type="scientific">Mesorhizobium kowhaii</name>
    <dbReference type="NCBI Taxonomy" id="1300272"/>
    <lineage>
        <taxon>Bacteria</taxon>
        <taxon>Pseudomonadati</taxon>
        <taxon>Pseudomonadota</taxon>
        <taxon>Alphaproteobacteria</taxon>
        <taxon>Hyphomicrobiales</taxon>
        <taxon>Phyllobacteriaceae</taxon>
        <taxon>Mesorhizobium</taxon>
    </lineage>
</organism>
<dbReference type="Pfam" id="PF14459">
    <property type="entry name" value="Prok-E2_C"/>
    <property type="match status" value="1"/>
</dbReference>
<proteinExistence type="predicted"/>
<feature type="domain" description="THIF-type NAD/FAD binding fold" evidence="1">
    <location>
        <begin position="202"/>
        <end position="481"/>
    </location>
</feature>
<dbReference type="EMBL" id="MZXV01000072">
    <property type="protein sequence ID" value="PZV34480.1"/>
    <property type="molecule type" value="Genomic_DNA"/>
</dbReference>
<evidence type="ECO:0000259" key="1">
    <source>
        <dbReference type="Pfam" id="PF00899"/>
    </source>
</evidence>
<dbReference type="Proteomes" id="UP000248616">
    <property type="component" value="Unassembled WGS sequence"/>
</dbReference>
<keyword evidence="3" id="KW-1185">Reference proteome</keyword>
<accession>A0A2W7BUD0</accession>
<dbReference type="Gene3D" id="3.40.50.720">
    <property type="entry name" value="NAD(P)-binding Rossmann-like Domain"/>
    <property type="match status" value="1"/>
</dbReference>
<dbReference type="GO" id="GO:0008641">
    <property type="term" value="F:ubiquitin-like modifier activating enzyme activity"/>
    <property type="evidence" value="ECO:0007669"/>
    <property type="project" value="InterPro"/>
</dbReference>
<dbReference type="InterPro" id="IPR032864">
    <property type="entry name" value="Prok-E2_C"/>
</dbReference>
<evidence type="ECO:0000313" key="2">
    <source>
        <dbReference type="EMBL" id="PZV34480.1"/>
    </source>
</evidence>
<gene>
    <name evidence="2" type="ORF">B5V02_32520</name>
</gene>
<dbReference type="Pfam" id="PF00899">
    <property type="entry name" value="ThiF"/>
    <property type="match status" value="1"/>
</dbReference>
<dbReference type="AlphaFoldDB" id="A0A2W7BUD0"/>
<dbReference type="OrthoDB" id="9804427at2"/>
<evidence type="ECO:0000313" key="3">
    <source>
        <dbReference type="Proteomes" id="UP000248616"/>
    </source>
</evidence>